<reference evidence="8" key="2">
    <citation type="submission" date="2020-11" db="EMBL/GenBank/DDBJ databases">
        <authorList>
            <person name="McCartney M.A."/>
            <person name="Auch B."/>
            <person name="Kono T."/>
            <person name="Mallez S."/>
            <person name="Becker A."/>
            <person name="Gohl D.M."/>
            <person name="Silverstein K.A.T."/>
            <person name="Koren S."/>
            <person name="Bechman K.B."/>
            <person name="Herman A."/>
            <person name="Abrahante J.E."/>
            <person name="Garbe J."/>
        </authorList>
    </citation>
    <scope>NUCLEOTIDE SEQUENCE</scope>
    <source>
        <strain evidence="8">Duluth1</strain>
        <tissue evidence="8">Whole animal</tissue>
    </source>
</reference>
<evidence type="ECO:0000256" key="6">
    <source>
        <dbReference type="ARBA" id="ARBA00023054"/>
    </source>
</evidence>
<comment type="caution">
    <text evidence="8">The sequence shown here is derived from an EMBL/GenBank/DDBJ whole genome shotgun (WGS) entry which is preliminary data.</text>
</comment>
<evidence type="ECO:0000256" key="1">
    <source>
        <dbReference type="ARBA" id="ARBA00004167"/>
    </source>
</evidence>
<dbReference type="GO" id="GO:0005737">
    <property type="term" value="C:cytoplasm"/>
    <property type="evidence" value="ECO:0007669"/>
    <property type="project" value="UniProtKB-SubCell"/>
</dbReference>
<dbReference type="Pfam" id="PF05781">
    <property type="entry name" value="MRVI1"/>
    <property type="match status" value="1"/>
</dbReference>
<dbReference type="InterPro" id="IPR008677">
    <property type="entry name" value="MRVI1"/>
</dbReference>
<evidence type="ECO:0000313" key="9">
    <source>
        <dbReference type="Proteomes" id="UP000828390"/>
    </source>
</evidence>
<keyword evidence="6" id="KW-0175">Coiled coil</keyword>
<proteinExistence type="predicted"/>
<evidence type="ECO:0000256" key="4">
    <source>
        <dbReference type="ARBA" id="ARBA00022692"/>
    </source>
</evidence>
<organism evidence="8 9">
    <name type="scientific">Dreissena polymorpha</name>
    <name type="common">Zebra mussel</name>
    <name type="synonym">Mytilus polymorpha</name>
    <dbReference type="NCBI Taxonomy" id="45954"/>
    <lineage>
        <taxon>Eukaryota</taxon>
        <taxon>Metazoa</taxon>
        <taxon>Spiralia</taxon>
        <taxon>Lophotrochozoa</taxon>
        <taxon>Mollusca</taxon>
        <taxon>Bivalvia</taxon>
        <taxon>Autobranchia</taxon>
        <taxon>Heteroconchia</taxon>
        <taxon>Euheterodonta</taxon>
        <taxon>Imparidentia</taxon>
        <taxon>Neoheterodontei</taxon>
        <taxon>Myida</taxon>
        <taxon>Dreissenoidea</taxon>
        <taxon>Dreissenidae</taxon>
        <taxon>Dreissena</taxon>
    </lineage>
</organism>
<accession>A0A9D4CP19</accession>
<keyword evidence="9" id="KW-1185">Reference proteome</keyword>
<keyword evidence="4" id="KW-0812">Transmembrane</keyword>
<gene>
    <name evidence="8" type="ORF">DPMN_053948</name>
</gene>
<dbReference type="AlphaFoldDB" id="A0A9D4CP19"/>
<evidence type="ECO:0000313" key="8">
    <source>
        <dbReference type="EMBL" id="KAH3728002.1"/>
    </source>
</evidence>
<reference evidence="8" key="1">
    <citation type="journal article" date="2019" name="bioRxiv">
        <title>The Genome of the Zebra Mussel, Dreissena polymorpha: A Resource for Invasive Species Research.</title>
        <authorList>
            <person name="McCartney M.A."/>
            <person name="Auch B."/>
            <person name="Kono T."/>
            <person name="Mallez S."/>
            <person name="Zhang Y."/>
            <person name="Obille A."/>
            <person name="Becker A."/>
            <person name="Abrahante J.E."/>
            <person name="Garbe J."/>
            <person name="Badalamenti J.P."/>
            <person name="Herman A."/>
            <person name="Mangelson H."/>
            <person name="Liachko I."/>
            <person name="Sullivan S."/>
            <person name="Sone E.D."/>
            <person name="Koren S."/>
            <person name="Silverstein K.A.T."/>
            <person name="Beckman K.B."/>
            <person name="Gohl D.M."/>
        </authorList>
    </citation>
    <scope>NUCLEOTIDE SEQUENCE</scope>
    <source>
        <strain evidence="8">Duluth1</strain>
        <tissue evidence="8">Whole animal</tissue>
    </source>
</reference>
<dbReference type="EMBL" id="JAIWYP010000012">
    <property type="protein sequence ID" value="KAH3728002.1"/>
    <property type="molecule type" value="Genomic_DNA"/>
</dbReference>
<keyword evidence="7" id="KW-0472">Membrane</keyword>
<keyword evidence="5" id="KW-1133">Transmembrane helix</keyword>
<protein>
    <submittedName>
        <fullName evidence="8">Uncharacterized protein</fullName>
    </submittedName>
</protein>
<name>A0A9D4CP19_DREPO</name>
<evidence type="ECO:0000256" key="2">
    <source>
        <dbReference type="ARBA" id="ARBA00004496"/>
    </source>
</evidence>
<sequence length="240" mass="27935">MFRTLNQVCTDPQIRDVLARIQTHIDVLEKSTARVSSRAEVYGAIQQVYRAIQKFYRAIQISYPDKVYRAIQKVYRAIHISLAAWSCVESCGVSSCVESYGGLQSYPVMNLQSFSTIQKFYRAIQKVYRAIQISLASLVLCRRVSTLQKFYRAIQKSYSDIESLALCGGLQSNSDIKSLDIKTIQKVYRAIQIRFTELFRYRSYSDSLHSYSDKFYRAIQKVYRAIQKSLVVWRFTEPFR</sequence>
<comment type="subcellular location">
    <subcellularLocation>
        <location evidence="2">Cytoplasm</location>
    </subcellularLocation>
    <subcellularLocation>
        <location evidence="1">Membrane</location>
        <topology evidence="1">Single-pass membrane protein</topology>
    </subcellularLocation>
</comment>
<evidence type="ECO:0000256" key="3">
    <source>
        <dbReference type="ARBA" id="ARBA00022490"/>
    </source>
</evidence>
<dbReference type="GO" id="GO:0016020">
    <property type="term" value="C:membrane"/>
    <property type="evidence" value="ECO:0007669"/>
    <property type="project" value="UniProtKB-SubCell"/>
</dbReference>
<dbReference type="Proteomes" id="UP000828390">
    <property type="component" value="Unassembled WGS sequence"/>
</dbReference>
<evidence type="ECO:0000256" key="7">
    <source>
        <dbReference type="ARBA" id="ARBA00023136"/>
    </source>
</evidence>
<evidence type="ECO:0000256" key="5">
    <source>
        <dbReference type="ARBA" id="ARBA00022989"/>
    </source>
</evidence>
<keyword evidence="3" id="KW-0963">Cytoplasm</keyword>